<dbReference type="SUPFAM" id="SSF48498">
    <property type="entry name" value="Tetracyclin repressor-like, C-terminal domain"/>
    <property type="match status" value="1"/>
</dbReference>
<feature type="DNA-binding region" description="H-T-H motif" evidence="4">
    <location>
        <begin position="32"/>
        <end position="51"/>
    </location>
</feature>
<keyword evidence="2 4" id="KW-0238">DNA-binding</keyword>
<protein>
    <submittedName>
        <fullName evidence="6">DUF1956 domain-containing protein</fullName>
    </submittedName>
</protein>
<dbReference type="InterPro" id="IPR015292">
    <property type="entry name" value="Tscrpt_reg_YbiH_C"/>
</dbReference>
<feature type="domain" description="HTH tetR-type" evidence="5">
    <location>
        <begin position="9"/>
        <end position="69"/>
    </location>
</feature>
<dbReference type="SUPFAM" id="SSF46689">
    <property type="entry name" value="Homeodomain-like"/>
    <property type="match status" value="1"/>
</dbReference>
<evidence type="ECO:0000313" key="7">
    <source>
        <dbReference type="Proteomes" id="UP000306113"/>
    </source>
</evidence>
<dbReference type="Gene3D" id="1.10.10.60">
    <property type="entry name" value="Homeodomain-like"/>
    <property type="match status" value="1"/>
</dbReference>
<accession>A0A4S3M572</accession>
<evidence type="ECO:0000256" key="1">
    <source>
        <dbReference type="ARBA" id="ARBA00023015"/>
    </source>
</evidence>
<dbReference type="PRINTS" id="PR00455">
    <property type="entry name" value="HTHTETR"/>
</dbReference>
<organism evidence="6 7">
    <name type="scientific">Thalassobius vesicularis</name>
    <dbReference type="NCBI Taxonomy" id="1294297"/>
    <lineage>
        <taxon>Bacteria</taxon>
        <taxon>Pseudomonadati</taxon>
        <taxon>Pseudomonadota</taxon>
        <taxon>Alphaproteobacteria</taxon>
        <taxon>Rhodobacterales</taxon>
        <taxon>Roseobacteraceae</taxon>
        <taxon>Thalassovita</taxon>
    </lineage>
</organism>
<dbReference type="GO" id="GO:0003700">
    <property type="term" value="F:DNA-binding transcription factor activity"/>
    <property type="evidence" value="ECO:0007669"/>
    <property type="project" value="TreeGrafter"/>
</dbReference>
<dbReference type="InterPro" id="IPR036271">
    <property type="entry name" value="Tet_transcr_reg_TetR-rel_C_sf"/>
</dbReference>
<dbReference type="InterPro" id="IPR001647">
    <property type="entry name" value="HTH_TetR"/>
</dbReference>
<dbReference type="PROSITE" id="PS50977">
    <property type="entry name" value="HTH_TETR_2"/>
    <property type="match status" value="1"/>
</dbReference>
<dbReference type="PANTHER" id="PTHR30055">
    <property type="entry name" value="HTH-TYPE TRANSCRIPTIONAL REGULATOR RUTR"/>
    <property type="match status" value="1"/>
</dbReference>
<keyword evidence="7" id="KW-1185">Reference proteome</keyword>
<dbReference type="EMBL" id="SSMD01000010">
    <property type="protein sequence ID" value="THD71762.1"/>
    <property type="molecule type" value="Genomic_DNA"/>
</dbReference>
<dbReference type="Proteomes" id="UP000306113">
    <property type="component" value="Unassembled WGS sequence"/>
</dbReference>
<reference evidence="6 7" key="1">
    <citation type="submission" date="2019-04" db="EMBL/GenBank/DDBJ databases">
        <title>Draft genome sequence of Youngimonas vesicularis.</title>
        <authorList>
            <person name="Hameed A."/>
        </authorList>
    </citation>
    <scope>NUCLEOTIDE SEQUENCE [LARGE SCALE GENOMIC DNA]</scope>
    <source>
        <strain evidence="6 7">CC-AMW-E</strain>
    </source>
</reference>
<evidence type="ECO:0000256" key="2">
    <source>
        <dbReference type="ARBA" id="ARBA00023125"/>
    </source>
</evidence>
<dbReference type="Pfam" id="PF09209">
    <property type="entry name" value="CecR_C"/>
    <property type="match status" value="1"/>
</dbReference>
<sequence>MTHPDSPPEGAQKALIDAGLKLFGTHGYDGTSTRAIAAEAGVNIALIAYHFGGKDGLRQACAREVARRIRNATETANIPPDLTAAQAQARLETVLRGIVAFLCGAPGSEHAVRFMLSEVTKGGPVMDEVYEAFLEPKHRQLSALFAIASGQPPESDAVKLTVFSLLGQIAYFRLAAPLVSRRMGWPGLGPEQAQAIENMALTNLRRLLSHQGPTS</sequence>
<keyword evidence="3" id="KW-0804">Transcription</keyword>
<dbReference type="OrthoDB" id="2356263at2"/>
<dbReference type="Pfam" id="PF00440">
    <property type="entry name" value="TetR_N"/>
    <property type="match status" value="1"/>
</dbReference>
<evidence type="ECO:0000256" key="4">
    <source>
        <dbReference type="PROSITE-ProRule" id="PRU00335"/>
    </source>
</evidence>
<dbReference type="InterPro" id="IPR009057">
    <property type="entry name" value="Homeodomain-like_sf"/>
</dbReference>
<dbReference type="InterPro" id="IPR050109">
    <property type="entry name" value="HTH-type_TetR-like_transc_reg"/>
</dbReference>
<evidence type="ECO:0000313" key="6">
    <source>
        <dbReference type="EMBL" id="THD71762.1"/>
    </source>
</evidence>
<evidence type="ECO:0000259" key="5">
    <source>
        <dbReference type="PROSITE" id="PS50977"/>
    </source>
</evidence>
<dbReference type="AlphaFoldDB" id="A0A4S3M572"/>
<gene>
    <name evidence="6" type="ORF">E7681_16725</name>
</gene>
<evidence type="ECO:0000256" key="3">
    <source>
        <dbReference type="ARBA" id="ARBA00023163"/>
    </source>
</evidence>
<comment type="caution">
    <text evidence="6">The sequence shown here is derived from an EMBL/GenBank/DDBJ whole genome shotgun (WGS) entry which is preliminary data.</text>
</comment>
<dbReference type="RefSeq" id="WP_136340408.1">
    <property type="nucleotide sequence ID" value="NZ_SSMD01000010.1"/>
</dbReference>
<proteinExistence type="predicted"/>
<keyword evidence="1" id="KW-0805">Transcription regulation</keyword>
<name>A0A4S3M572_9RHOB</name>
<dbReference type="Gene3D" id="1.10.357.10">
    <property type="entry name" value="Tetracycline Repressor, domain 2"/>
    <property type="match status" value="1"/>
</dbReference>
<dbReference type="PANTHER" id="PTHR30055:SF234">
    <property type="entry name" value="HTH-TYPE TRANSCRIPTIONAL REGULATOR BETI"/>
    <property type="match status" value="1"/>
</dbReference>
<dbReference type="GO" id="GO:0000976">
    <property type="term" value="F:transcription cis-regulatory region binding"/>
    <property type="evidence" value="ECO:0007669"/>
    <property type="project" value="TreeGrafter"/>
</dbReference>